<feature type="signal peptide" evidence="2">
    <location>
        <begin position="1"/>
        <end position="20"/>
    </location>
</feature>
<evidence type="ECO:0000313" key="3">
    <source>
        <dbReference type="EMBL" id="GAA0278991.1"/>
    </source>
</evidence>
<evidence type="ECO:0000313" key="4">
    <source>
        <dbReference type="Proteomes" id="UP001500967"/>
    </source>
</evidence>
<proteinExistence type="predicted"/>
<protein>
    <submittedName>
        <fullName evidence="3">Uncharacterized protein</fullName>
    </submittedName>
</protein>
<comment type="caution">
    <text evidence="3">The sequence shown here is derived from an EMBL/GenBank/DDBJ whole genome shotgun (WGS) entry which is preliminary data.</text>
</comment>
<evidence type="ECO:0000256" key="2">
    <source>
        <dbReference type="SAM" id="SignalP"/>
    </source>
</evidence>
<sequence length="57" mass="5542">MIKALVVTTGLVVALGAAPALPPADGTTPGAPTDQKTTFPDGPPVVVGGGKPTLHQL</sequence>
<accession>A0ABN0V7I4</accession>
<dbReference type="EMBL" id="BAAAGX010000041">
    <property type="protein sequence ID" value="GAA0278991.1"/>
    <property type="molecule type" value="Genomic_DNA"/>
</dbReference>
<feature type="region of interest" description="Disordered" evidence="1">
    <location>
        <begin position="17"/>
        <end position="57"/>
    </location>
</feature>
<dbReference type="RefSeq" id="WP_344654044.1">
    <property type="nucleotide sequence ID" value="NZ_BAAAGX010000041.1"/>
</dbReference>
<dbReference type="Proteomes" id="UP001500967">
    <property type="component" value="Unassembled WGS sequence"/>
</dbReference>
<feature type="compositionally biased region" description="Low complexity" evidence="1">
    <location>
        <begin position="17"/>
        <end position="34"/>
    </location>
</feature>
<evidence type="ECO:0000256" key="1">
    <source>
        <dbReference type="SAM" id="MobiDB-lite"/>
    </source>
</evidence>
<feature type="chain" id="PRO_5045785932" evidence="2">
    <location>
        <begin position="21"/>
        <end position="57"/>
    </location>
</feature>
<organism evidence="3 4">
    <name type="scientific">Cryptosporangium japonicum</name>
    <dbReference type="NCBI Taxonomy" id="80872"/>
    <lineage>
        <taxon>Bacteria</taxon>
        <taxon>Bacillati</taxon>
        <taxon>Actinomycetota</taxon>
        <taxon>Actinomycetes</taxon>
        <taxon>Cryptosporangiales</taxon>
        <taxon>Cryptosporangiaceae</taxon>
        <taxon>Cryptosporangium</taxon>
    </lineage>
</organism>
<keyword evidence="2" id="KW-0732">Signal</keyword>
<gene>
    <name evidence="3" type="ORF">GCM10009539_78500</name>
</gene>
<name>A0ABN0V7I4_9ACTN</name>
<reference evidence="3 4" key="1">
    <citation type="journal article" date="2019" name="Int. J. Syst. Evol. Microbiol.">
        <title>The Global Catalogue of Microorganisms (GCM) 10K type strain sequencing project: providing services to taxonomists for standard genome sequencing and annotation.</title>
        <authorList>
            <consortium name="The Broad Institute Genomics Platform"/>
            <consortium name="The Broad Institute Genome Sequencing Center for Infectious Disease"/>
            <person name="Wu L."/>
            <person name="Ma J."/>
        </authorList>
    </citation>
    <scope>NUCLEOTIDE SEQUENCE [LARGE SCALE GENOMIC DNA]</scope>
    <source>
        <strain evidence="3 4">JCM 10425</strain>
    </source>
</reference>
<keyword evidence="4" id="KW-1185">Reference proteome</keyword>